<dbReference type="Proteomes" id="UP000594892">
    <property type="component" value="Chromosome 2"/>
</dbReference>
<protein>
    <submittedName>
        <fullName evidence="1">Uncharacterized protein</fullName>
    </submittedName>
</protein>
<name>A0AAP9Y5N6_BURGL</name>
<proteinExistence type="predicted"/>
<dbReference type="AlphaFoldDB" id="A0AAP9Y5N6"/>
<organism evidence="1 2">
    <name type="scientific">Burkholderia glumae</name>
    <name type="common">Pseudomonas glumae</name>
    <dbReference type="NCBI Taxonomy" id="337"/>
    <lineage>
        <taxon>Bacteria</taxon>
        <taxon>Pseudomonadati</taxon>
        <taxon>Pseudomonadota</taxon>
        <taxon>Betaproteobacteria</taxon>
        <taxon>Burkholderiales</taxon>
        <taxon>Burkholderiaceae</taxon>
        <taxon>Burkholderia</taxon>
    </lineage>
</organism>
<reference evidence="1 2" key="1">
    <citation type="submission" date="2020-12" db="EMBL/GenBank/DDBJ databases">
        <title>FDA dAtabase for Regulatory Grade micrObial Sequences (FDA-ARGOS): Supporting development and validation of Infectious Disease Dx tests.</title>
        <authorList>
            <person name="Minogue T."/>
            <person name="Wolcott M."/>
            <person name="Wasieloski L."/>
            <person name="Aguilar W."/>
            <person name="Moore D."/>
            <person name="Jaissle J."/>
            <person name="Tallon L."/>
            <person name="Sadzewicz L."/>
            <person name="Zhao X."/>
            <person name="Boylan J."/>
            <person name="Ott S."/>
            <person name="Bowen H."/>
            <person name="Vavikolanu K."/>
            <person name="Mehta A."/>
            <person name="Aluvathingal J."/>
            <person name="Nadendla S."/>
            <person name="Yan Y."/>
            <person name="Sichtig H."/>
        </authorList>
    </citation>
    <scope>NUCLEOTIDE SEQUENCE [LARGE SCALE GENOMIC DNA]</scope>
    <source>
        <strain evidence="1 2">FDAARGOS_949</strain>
    </source>
</reference>
<sequence>MIDVIERAGVAMNARGQFSDSTADPKVTLGALAFANELGRLLVRIKAGQQATPAMLRRATLLVAQMMRTTRRFRRGKFTGLTRDERRELRAVHCVERANADIIERFARRLIDEWTNDRCRNCEGQGVVRRAGRCICPECGGSGRRPIDDAARAQALGLPLVEYRRNWSWRFHDMLALLDNAFSSVCDTMRQQLRA</sequence>
<dbReference type="GeneID" id="45697612"/>
<accession>A0AAP9Y5N6</accession>
<dbReference type="SUPFAM" id="SSF57938">
    <property type="entry name" value="DnaJ/Hsp40 cysteine-rich domain"/>
    <property type="match status" value="1"/>
</dbReference>
<evidence type="ECO:0000313" key="1">
    <source>
        <dbReference type="EMBL" id="QPQ93872.1"/>
    </source>
</evidence>
<gene>
    <name evidence="1" type="ORF">I6H06_16915</name>
</gene>
<dbReference type="RefSeq" id="WP_012735252.1">
    <property type="nucleotide sequence ID" value="NZ_CP033641.1"/>
</dbReference>
<dbReference type="EMBL" id="CP065601">
    <property type="protein sequence ID" value="QPQ93872.1"/>
    <property type="molecule type" value="Genomic_DNA"/>
</dbReference>
<dbReference type="InterPro" id="IPR036410">
    <property type="entry name" value="HSP_DnaJ_Cys-rich_dom_sf"/>
</dbReference>
<evidence type="ECO:0000313" key="2">
    <source>
        <dbReference type="Proteomes" id="UP000594892"/>
    </source>
</evidence>